<feature type="region of interest" description="Disordered" evidence="1">
    <location>
        <begin position="584"/>
        <end position="609"/>
    </location>
</feature>
<name>A0A2V5HEB1_ASPV1</name>
<keyword evidence="3" id="KW-1185">Reference proteome</keyword>
<proteinExistence type="predicted"/>
<evidence type="ECO:0000313" key="3">
    <source>
        <dbReference type="Proteomes" id="UP000249829"/>
    </source>
</evidence>
<dbReference type="STRING" id="1450538.A0A2V5HEB1"/>
<accession>A0A2V5HEB1</accession>
<protein>
    <submittedName>
        <fullName evidence="2">Uncharacterized protein</fullName>
    </submittedName>
</protein>
<dbReference type="Proteomes" id="UP000249829">
    <property type="component" value="Unassembled WGS sequence"/>
</dbReference>
<organism evidence="2 3">
    <name type="scientific">Aspergillus violaceofuscus (strain CBS 115571)</name>
    <dbReference type="NCBI Taxonomy" id="1450538"/>
    <lineage>
        <taxon>Eukaryota</taxon>
        <taxon>Fungi</taxon>
        <taxon>Dikarya</taxon>
        <taxon>Ascomycota</taxon>
        <taxon>Pezizomycotina</taxon>
        <taxon>Eurotiomycetes</taxon>
        <taxon>Eurotiomycetidae</taxon>
        <taxon>Eurotiales</taxon>
        <taxon>Aspergillaceae</taxon>
        <taxon>Aspergillus</taxon>
    </lineage>
</organism>
<reference evidence="2 3" key="1">
    <citation type="submission" date="2018-02" db="EMBL/GenBank/DDBJ databases">
        <title>The genomes of Aspergillus section Nigri reveals drivers in fungal speciation.</title>
        <authorList>
            <consortium name="DOE Joint Genome Institute"/>
            <person name="Vesth T.C."/>
            <person name="Nybo J."/>
            <person name="Theobald S."/>
            <person name="Brandl J."/>
            <person name="Frisvad J.C."/>
            <person name="Nielsen K.F."/>
            <person name="Lyhne E.K."/>
            <person name="Kogle M.E."/>
            <person name="Kuo A."/>
            <person name="Riley R."/>
            <person name="Clum A."/>
            <person name="Nolan M."/>
            <person name="Lipzen A."/>
            <person name="Salamov A."/>
            <person name="Henrissat B."/>
            <person name="Wiebenga A."/>
            <person name="De vries R.P."/>
            <person name="Grigoriev I.V."/>
            <person name="Mortensen U.H."/>
            <person name="Andersen M.R."/>
            <person name="Baker S.E."/>
        </authorList>
    </citation>
    <scope>NUCLEOTIDE SEQUENCE [LARGE SCALE GENOMIC DNA]</scope>
    <source>
        <strain evidence="2 3">CBS 115571</strain>
    </source>
</reference>
<sequence>MAGLPSTLGGLPQRVDFVVATTQASINSHLVEYLAEGTQPVEYICYLADPDTGNPTVPITLEELKQKTGGHDPFYIEEGTPFTDERVQAMYDVDFAVGIKMQIGLPPGVDPKTLSVVELGESASSVKFNLYCAQLTVIELTVGRHNTGKWNVWSQPSGQPWTIQTRVDLVVADLDDKLDTPYFNQPSHHVERDRLRNALTNLSGTAFSLQQLMFDLDNTSMQELPTFPGMDMKSSAGYVLGSVFLDKYWASAHSHGLPLVSVTAVTRPEEESPMHITAFERIVSPARDFYGRRIKNPDLAQQAVTTLDHLCVINNRPCPSADSRLGWSWVQPENVSQQSGIMAMSVVTLRDLIAEKITPQVSANCYRLEIDSENKRLDLVGSQTPQISAKNGLIQFDYYSDVKKVMSFPSQGRTAKLAVQPEFEYWCIVDYDNNPQGSIVVKQGLNFTNWMMEVDGDVFVEPVGVSGDTIAYLRLTTTYTVEVSQKGDLQLVKSSEKLEDFNKDSNWSGHWDSESARAKFHNTYVAPLEEQLKQFHVGELHELQLGLAHNLVFPGGRVFTYKNPTFDHGALVCEITYVESTEVSKTEAEAEAEAEAPQPPEAALLAPPPPLRDVPGKLTASTELMQNYLHGEIVSPTDKFEALQTADGHTLLFAVDTSGVFHVIEEQSGTGHTGWEVRDLSTALIQAQFPSSDAVVQTFEVGQRVEDGNIGMLMVVRHQNRDHLFLAPDCSNQDTSWAANPTWTAVPFDATNEYRGQITVVNAFFAATWEQIGYVVVDLSSGSSTDPHITRYHIEESDSTGDNTSGFHWVKHDVTVDIEAGQYQSAVGRVAGKHGDGIYTAGTVAGQPQFVYEPIVNYYGAGPASPRRLQLPSGLDAQNAIPSAIATARQLDGSTDLYAVGGSTIYRLAADEQEAEFTPTAIATSPVLAGTDTLRAMVHDGVTTLWGRNASNQVYYLACAKEDELDRPRAWSAPIPILFNIERMSPYVNRTDGGNTIFATGNNGRIQKVVQGSASTGKTWRAQDIVLAAGVPQQKATSFKSYTTTIHATQLGGDLPAANTIVQLSANSRVPVYVNGVYYVLSAAPVEVPTDATGALTVVEATDSLHASVLTAKLTNTSLTINPMDHTFDKLAALNSADKLRAAAFPSQTVAGGVVGSPDSTSLVDASIDDATVQAVAQHLDVLKAAYRNLSPTSGTKVGEGIVNTVGNVIHTVGDVAEAVGKAVTTAAGDVLQWVKHEVKSVGRIIHDTVTGTLHLVAQIGSKVYHAVLDTAHAVVGAVQWVFDKVKTGIEKLIQFVEMLFHWDDIRRCKDVMHNTIKLYLQNEVEYIRTARDFLDREIGKAQQSLNQWSGITNWSGLGDTSTKVVTASASNPHKDQTSASKFLANHYQNNASQMTVVGDHPTMDAVEQLLSDLIQAIAQEGHVLEGVYKELVQLAHDFSSLSVEAILRRVVGILADGVLSSVQVVVDAVLNLLYDVAEVAIALLDTKIHIPVVSDILNAVGVPDISLLDLLCWIAAVSFTVVYKVAYQHAPFPAHDPAVQTIVSASHWKTVAEDFQRSDHSLKRPTFQGFHGTSALMALIGNPLNEIDAMSEAGSGGFLSKATSVFKVVISVSQTVADELVPQDPLQNGSIKTISHVTSALGLLCSLYFSGLGQKAVGKIGVGSMSAKSTRGIGALVGVMLIPFKLVTSGFHFFELSQDGAGDMRSAAILGEVSNLTSYASRIAYAVVVNDEDPETRAVAVTVKAFCDQAYAGLQVAETAAGYL</sequence>
<evidence type="ECO:0000313" key="2">
    <source>
        <dbReference type="EMBL" id="PYI22685.1"/>
    </source>
</evidence>
<dbReference type="OMA" id="SWNWIEP"/>
<dbReference type="EMBL" id="KZ825109">
    <property type="protein sequence ID" value="PYI22685.1"/>
    <property type="molecule type" value="Genomic_DNA"/>
</dbReference>
<gene>
    <name evidence="2" type="ORF">BO99DRAFT_468445</name>
</gene>
<evidence type="ECO:0000256" key="1">
    <source>
        <dbReference type="SAM" id="MobiDB-lite"/>
    </source>
</evidence>